<proteinExistence type="predicted"/>
<keyword evidence="3" id="KW-1185">Reference proteome</keyword>
<gene>
    <name evidence="2" type="ORF">HO173_011191</name>
</gene>
<comment type="caution">
    <text evidence="2">The sequence shown here is derived from an EMBL/GenBank/DDBJ whole genome shotgun (WGS) entry which is preliminary data.</text>
</comment>
<sequence>MHEATKGKASQSTVRFETHKRRHAEIDKGGEQNCPHIMWDPGVAAHSSCSVGQNNPCGHADGGDMSSICAVEEDKGTNRGISEANMVSETRFTFLSGAAIAYMAMVTYKPLPPEVFCTYHTE</sequence>
<organism evidence="2 3">
    <name type="scientific">Letharia columbiana</name>
    <dbReference type="NCBI Taxonomy" id="112416"/>
    <lineage>
        <taxon>Eukaryota</taxon>
        <taxon>Fungi</taxon>
        <taxon>Dikarya</taxon>
        <taxon>Ascomycota</taxon>
        <taxon>Pezizomycotina</taxon>
        <taxon>Lecanoromycetes</taxon>
        <taxon>OSLEUM clade</taxon>
        <taxon>Lecanoromycetidae</taxon>
        <taxon>Lecanorales</taxon>
        <taxon>Lecanorineae</taxon>
        <taxon>Parmeliaceae</taxon>
        <taxon>Letharia</taxon>
    </lineage>
</organism>
<dbReference type="GeneID" id="59292835"/>
<feature type="region of interest" description="Disordered" evidence="1">
    <location>
        <begin position="1"/>
        <end position="33"/>
    </location>
</feature>
<name>A0A8H6L067_9LECA</name>
<dbReference type="RefSeq" id="XP_037160122.1">
    <property type="nucleotide sequence ID" value="XM_037313073.1"/>
</dbReference>
<dbReference type="AlphaFoldDB" id="A0A8H6L067"/>
<protein>
    <submittedName>
        <fullName evidence="2">Uncharacterized protein</fullName>
    </submittedName>
</protein>
<reference evidence="2 3" key="1">
    <citation type="journal article" date="2020" name="Genomics">
        <title>Complete, high-quality genomes from long-read metagenomic sequencing of two wolf lichen thalli reveals enigmatic genome architecture.</title>
        <authorList>
            <person name="McKenzie S.K."/>
            <person name="Walston R.F."/>
            <person name="Allen J.L."/>
        </authorList>
    </citation>
    <scope>NUCLEOTIDE SEQUENCE [LARGE SCALE GENOMIC DNA]</scope>
    <source>
        <strain evidence="2">WasteWater2</strain>
    </source>
</reference>
<accession>A0A8H6L067</accession>
<dbReference type="EMBL" id="JACCJC010000066">
    <property type="protein sequence ID" value="KAF6230654.1"/>
    <property type="molecule type" value="Genomic_DNA"/>
</dbReference>
<evidence type="ECO:0000313" key="2">
    <source>
        <dbReference type="EMBL" id="KAF6230654.1"/>
    </source>
</evidence>
<evidence type="ECO:0000256" key="1">
    <source>
        <dbReference type="SAM" id="MobiDB-lite"/>
    </source>
</evidence>
<dbReference type="Proteomes" id="UP000578531">
    <property type="component" value="Unassembled WGS sequence"/>
</dbReference>
<evidence type="ECO:0000313" key="3">
    <source>
        <dbReference type="Proteomes" id="UP000578531"/>
    </source>
</evidence>